<dbReference type="InterPro" id="IPR017930">
    <property type="entry name" value="Myb_dom"/>
</dbReference>
<dbReference type="EMBL" id="LZYO01000555">
    <property type="protein sequence ID" value="ODH13188.1"/>
    <property type="molecule type" value="Genomic_DNA"/>
</dbReference>
<protein>
    <recommendedName>
        <fullName evidence="6">MYB DNA-binding domain-containing protein</fullName>
    </recommendedName>
</protein>
<name>A0A1D2J4F3_PARBR</name>
<dbReference type="PROSITE" id="PS51294">
    <property type="entry name" value="HTH_MYB"/>
    <property type="match status" value="1"/>
</dbReference>
<dbReference type="SUPFAM" id="SSF46689">
    <property type="entry name" value="Homeodomain-like"/>
    <property type="match status" value="1"/>
</dbReference>
<proteinExistence type="predicted"/>
<gene>
    <name evidence="4" type="ORF">ACO22_07514</name>
</gene>
<evidence type="ECO:0000313" key="5">
    <source>
        <dbReference type="Proteomes" id="UP000242814"/>
    </source>
</evidence>
<dbReference type="Proteomes" id="UP000242814">
    <property type="component" value="Unassembled WGS sequence"/>
</dbReference>
<organism evidence="4 5">
    <name type="scientific">Paracoccidioides brasiliensis</name>
    <dbReference type="NCBI Taxonomy" id="121759"/>
    <lineage>
        <taxon>Eukaryota</taxon>
        <taxon>Fungi</taxon>
        <taxon>Dikarya</taxon>
        <taxon>Ascomycota</taxon>
        <taxon>Pezizomycotina</taxon>
        <taxon>Eurotiomycetes</taxon>
        <taxon>Eurotiomycetidae</taxon>
        <taxon>Onygenales</taxon>
        <taxon>Ajellomycetaceae</taxon>
        <taxon>Paracoccidioides</taxon>
    </lineage>
</organism>
<reference evidence="4 5" key="1">
    <citation type="submission" date="2016-06" db="EMBL/GenBank/DDBJ databases">
        <authorList>
            <person name="Kjaerup R.B."/>
            <person name="Dalgaard T.S."/>
            <person name="Juul-Madsen H.R."/>
        </authorList>
    </citation>
    <scope>NUCLEOTIDE SEQUENCE [LARGE SCALE GENOMIC DNA]</scope>
    <source>
        <strain evidence="4 5">Pb300</strain>
    </source>
</reference>
<dbReference type="InterPro" id="IPR001005">
    <property type="entry name" value="SANT/Myb"/>
</dbReference>
<dbReference type="SMART" id="SM00717">
    <property type="entry name" value="SANT"/>
    <property type="match status" value="1"/>
</dbReference>
<evidence type="ECO:0008006" key="6">
    <source>
        <dbReference type="Google" id="ProtNLM"/>
    </source>
</evidence>
<evidence type="ECO:0000259" key="3">
    <source>
        <dbReference type="PROSITE" id="PS51294"/>
    </source>
</evidence>
<feature type="region of interest" description="Disordered" evidence="1">
    <location>
        <begin position="431"/>
        <end position="511"/>
    </location>
</feature>
<dbReference type="CDD" id="cd00167">
    <property type="entry name" value="SANT"/>
    <property type="match status" value="1"/>
</dbReference>
<dbReference type="PROSITE" id="PS50090">
    <property type="entry name" value="MYB_LIKE"/>
    <property type="match status" value="1"/>
</dbReference>
<accession>A0A1D2J4F3</accession>
<feature type="compositionally biased region" description="Polar residues" evidence="1">
    <location>
        <begin position="65"/>
        <end position="91"/>
    </location>
</feature>
<dbReference type="VEuPathDB" id="FungiDB:PABG_05363"/>
<feature type="domain" description="HTH myb-type" evidence="3">
    <location>
        <begin position="321"/>
        <end position="373"/>
    </location>
</feature>
<dbReference type="Gene3D" id="1.10.10.60">
    <property type="entry name" value="Homeodomain-like"/>
    <property type="match status" value="1"/>
</dbReference>
<dbReference type="AlphaFoldDB" id="A0A1D2J4F3"/>
<dbReference type="Pfam" id="PF00249">
    <property type="entry name" value="Myb_DNA-binding"/>
    <property type="match status" value="1"/>
</dbReference>
<feature type="region of interest" description="Disordered" evidence="1">
    <location>
        <begin position="65"/>
        <end position="92"/>
    </location>
</feature>
<comment type="caution">
    <text evidence="4">The sequence shown here is derived from an EMBL/GenBank/DDBJ whole genome shotgun (WGS) entry which is preliminary data.</text>
</comment>
<dbReference type="VEuPathDB" id="FungiDB:PADG_08089"/>
<evidence type="ECO:0000313" key="4">
    <source>
        <dbReference type="EMBL" id="ODH13188.1"/>
    </source>
</evidence>
<dbReference type="InterPro" id="IPR009057">
    <property type="entry name" value="Homeodomain-like_sf"/>
</dbReference>
<feature type="non-terminal residue" evidence="4">
    <location>
        <position position="1"/>
    </location>
</feature>
<feature type="region of interest" description="Disordered" evidence="1">
    <location>
        <begin position="304"/>
        <end position="326"/>
    </location>
</feature>
<sequence length="511" mass="56557">VQIAYWITVDVMEVSYLVSPTHICTDIGHGHGPSPARMDNGGARLDLRLKPMKFRNIGNAVRGIQSQTDISQSSAPGNSNTERAWDASTSQARERDLRDLQILLFSTVDNISSSASSASSASSQLYSEKAKQQRTRPDDWKFVGGAKEDALVRPRLLAHFFFSVRSIPSVRDQIGTPHFRPIPITSTWCEGGGAGDGPQRTLSSNCFGSFNPSFARVDWQVPPYFLPATVDPVAFPPDTEPTAKVDISSLLLSQDEAKETYTTVSPVTEPVVVPAPAETTAGSPCSTILPKAIETRLPISPIAGSTVPAKRRQPAPPLEVPAKRQSKWSADEDALITELRGSSMKWNDISNRIPGRSAIGCRLHYQNYLKPRSEWDEDLKNMLARQYERFRREMWTKIADILGRSWRSAEAMHWQLGKQEMARRAGVKSFSLSNTTSEPPQKPHRHRATTPRSRRDAGTRGVQGQQLPPVAELSAGAASSQSREHYPLRRSPKSPTEQSRVGTPHRRRNPV</sequence>
<evidence type="ECO:0000256" key="1">
    <source>
        <dbReference type="SAM" id="MobiDB-lite"/>
    </source>
</evidence>
<feature type="domain" description="Myb-like" evidence="2">
    <location>
        <begin position="320"/>
        <end position="369"/>
    </location>
</feature>
<evidence type="ECO:0000259" key="2">
    <source>
        <dbReference type="PROSITE" id="PS50090"/>
    </source>
</evidence>